<feature type="domain" description="Cation-transporting P-type ATPase C-terminal" evidence="2">
    <location>
        <begin position="510"/>
        <end position="722"/>
    </location>
</feature>
<keyword evidence="1" id="KW-1133">Transmembrane helix</keyword>
<dbReference type="InterPro" id="IPR033762">
    <property type="entry name" value="MCM_OB"/>
</dbReference>
<dbReference type="AlphaFoldDB" id="A0A397D9F0"/>
<reference evidence="4 5" key="1">
    <citation type="submission" date="2018-08" db="EMBL/GenBank/DDBJ databases">
        <title>Aphanomyces genome sequencing and annotation.</title>
        <authorList>
            <person name="Minardi D."/>
            <person name="Oidtmann B."/>
            <person name="Van Der Giezen M."/>
            <person name="Studholme D.J."/>
        </authorList>
    </citation>
    <scope>NUCLEOTIDE SEQUENCE [LARGE SCALE GENOMIC DNA]</scope>
    <source>
        <strain evidence="4 5">D2</strain>
    </source>
</reference>
<keyword evidence="1" id="KW-0812">Transmembrane</keyword>
<dbReference type="EMBL" id="QUTD01005936">
    <property type="protein sequence ID" value="RHY58578.1"/>
    <property type="molecule type" value="Genomic_DNA"/>
</dbReference>
<sequence length="750" mass="83802">MDERLTQYKPALTAYFEIHPGPEVDIQILLSRCPQFATLLIQNPTMCLPVLESAFAQGLSTTVSSPQQLQLTNVPPCLKKRVSALRSKEAVGLMGVEGTVVRIGMTRMLEKVRQFECAKCNTTWEVTSKPEEQNRMVVPRACISRGACKSTNIREIKGSKKCVDYQTIKLQEQVSKLGVGSIPRSIMVILEGCALVDSVKAGDDVVVVGTLIKCWKPVIKDVRCDLVPNSAKVQTSSAATGVEDSLWKLQEDQIFLGMVASGIQPRKGMVGLIEDVTASGIRFVYFSPRNMRRSKLLAEKMGIETDWNCAISLRDSDGPDPHRMTSNYSDWDVKARLPHGTAAIRRHLELVDNVPLLVSLYTDSTPDTIKEMISIFQENGEVVLGVGTSVKESNVPLFGQADLSVALEGNPHTLFDTELPKGSQLPVFSEVDMELSQMLNTLACAFTVRNFTHTRVSPMVVVDLIRLGRHMLTNFIQLVHYIFVMQLYVATVVCLSYVLPFPEVASLGCMSILWLLWIVVPALSLSLLSSPPDRHIMTRTPRKNEASAWTDDATRLCMYFLVRYVPSAIFVNIIFQVIFGLSLQFAAEAASLNPSHESWWYFANKGPLLFVHPRPPVIMAALDRAEAFLLLAMGWFCIFSSISHCYRSYSIFSESPFRNHPWMLTCVVCVVLQIGVSVWRAGGLVGGDGLALDAFVRFIPGYVWLALGVWPILVVLVDELAKQHDHRLLIRYYKFLRMQFDTRLGMWSPK</sequence>
<dbReference type="PANTHER" id="PTHR13219:SF6">
    <property type="entry name" value="TRANSMEMBRANE PROTEIN 94"/>
    <property type="match status" value="1"/>
</dbReference>
<proteinExistence type="predicted"/>
<dbReference type="InterPro" id="IPR006068">
    <property type="entry name" value="ATPase_P-typ_cation-transptr_C"/>
</dbReference>
<evidence type="ECO:0000313" key="4">
    <source>
        <dbReference type="EMBL" id="RHY58578.1"/>
    </source>
</evidence>
<feature type="transmembrane region" description="Helical" evidence="1">
    <location>
        <begin position="478"/>
        <end position="499"/>
    </location>
</feature>
<dbReference type="Gene3D" id="2.40.50.140">
    <property type="entry name" value="Nucleic acid-binding proteins"/>
    <property type="match status" value="1"/>
</dbReference>
<dbReference type="InterPro" id="IPR031327">
    <property type="entry name" value="MCM"/>
</dbReference>
<dbReference type="VEuPathDB" id="FungiDB:H257_11571"/>
<feature type="transmembrane region" description="Helical" evidence="1">
    <location>
        <begin position="702"/>
        <end position="721"/>
    </location>
</feature>
<feature type="transmembrane region" description="Helical" evidence="1">
    <location>
        <begin position="564"/>
        <end position="587"/>
    </location>
</feature>
<dbReference type="InterPro" id="IPR023298">
    <property type="entry name" value="ATPase_P-typ_TM_dom_sf"/>
</dbReference>
<dbReference type="SUPFAM" id="SSF81665">
    <property type="entry name" value="Calcium ATPase, transmembrane domain M"/>
    <property type="match status" value="1"/>
</dbReference>
<dbReference type="Gene3D" id="1.20.1110.10">
    <property type="entry name" value="Calcium-transporting ATPase, transmembrane domain"/>
    <property type="match status" value="1"/>
</dbReference>
<dbReference type="PANTHER" id="PTHR13219">
    <property type="entry name" value="TRANSMEMBRANE PROTEIN 94"/>
    <property type="match status" value="1"/>
</dbReference>
<name>A0A397D9F0_APHAT</name>
<evidence type="ECO:0000259" key="3">
    <source>
        <dbReference type="Pfam" id="PF17207"/>
    </source>
</evidence>
<dbReference type="SUPFAM" id="SSF50249">
    <property type="entry name" value="Nucleic acid-binding proteins"/>
    <property type="match status" value="1"/>
</dbReference>
<comment type="caution">
    <text evidence="4">The sequence shown here is derived from an EMBL/GenBank/DDBJ whole genome shotgun (WGS) entry which is preliminary data.</text>
</comment>
<evidence type="ECO:0000259" key="2">
    <source>
        <dbReference type="Pfam" id="PF00689"/>
    </source>
</evidence>
<evidence type="ECO:0000256" key="1">
    <source>
        <dbReference type="SAM" id="Phobius"/>
    </source>
</evidence>
<dbReference type="InterPro" id="IPR012340">
    <property type="entry name" value="NA-bd_OB-fold"/>
</dbReference>
<organism evidence="4 5">
    <name type="scientific">Aphanomyces astaci</name>
    <name type="common">Crayfish plague agent</name>
    <dbReference type="NCBI Taxonomy" id="112090"/>
    <lineage>
        <taxon>Eukaryota</taxon>
        <taxon>Sar</taxon>
        <taxon>Stramenopiles</taxon>
        <taxon>Oomycota</taxon>
        <taxon>Saprolegniomycetes</taxon>
        <taxon>Saprolegniales</taxon>
        <taxon>Verrucalvaceae</taxon>
        <taxon>Aphanomyces</taxon>
    </lineage>
</organism>
<dbReference type="GO" id="GO:0005524">
    <property type="term" value="F:ATP binding"/>
    <property type="evidence" value="ECO:0007669"/>
    <property type="project" value="InterPro"/>
</dbReference>
<accession>A0A397D9F0</accession>
<evidence type="ECO:0000313" key="5">
    <source>
        <dbReference type="Proteomes" id="UP000266643"/>
    </source>
</evidence>
<dbReference type="Proteomes" id="UP000266643">
    <property type="component" value="Unassembled WGS sequence"/>
</dbReference>
<dbReference type="GO" id="GO:0003677">
    <property type="term" value="F:DNA binding"/>
    <property type="evidence" value="ECO:0007669"/>
    <property type="project" value="InterPro"/>
</dbReference>
<dbReference type="Pfam" id="PF17207">
    <property type="entry name" value="MCM_OB"/>
    <property type="match status" value="1"/>
</dbReference>
<keyword evidence="1" id="KW-0472">Membrane</keyword>
<dbReference type="VEuPathDB" id="FungiDB:H257_12204"/>
<feature type="transmembrane region" description="Helical" evidence="1">
    <location>
        <begin position="505"/>
        <end position="528"/>
    </location>
</feature>
<dbReference type="Pfam" id="PF00689">
    <property type="entry name" value="Cation_ATPase_C"/>
    <property type="match status" value="1"/>
</dbReference>
<dbReference type="Gene3D" id="2.20.28.10">
    <property type="match status" value="1"/>
</dbReference>
<feature type="transmembrane region" description="Helical" evidence="1">
    <location>
        <begin position="661"/>
        <end position="682"/>
    </location>
</feature>
<protein>
    <recommendedName>
        <fullName evidence="6">Cation-transporting P-type ATPase C-terminal domain-containing protein</fullName>
    </recommendedName>
</protein>
<dbReference type="InterPro" id="IPR039720">
    <property type="entry name" value="TMEM94"/>
</dbReference>
<feature type="transmembrane region" description="Helical" evidence="1">
    <location>
        <begin position="627"/>
        <end position="649"/>
    </location>
</feature>
<dbReference type="SMART" id="SM00350">
    <property type="entry name" value="MCM"/>
    <property type="match status" value="1"/>
</dbReference>
<gene>
    <name evidence="4" type="ORF">DYB30_006473</name>
</gene>
<evidence type="ECO:0008006" key="6">
    <source>
        <dbReference type="Google" id="ProtNLM"/>
    </source>
</evidence>
<feature type="domain" description="MCM OB" evidence="3">
    <location>
        <begin position="84"/>
        <end position="212"/>
    </location>
</feature>